<comment type="caution">
    <text evidence="1">The sequence shown here is derived from an EMBL/GenBank/DDBJ whole genome shotgun (WGS) entry which is preliminary data.</text>
</comment>
<organism evidence="1 2">
    <name type="scientific">Araneus ventricosus</name>
    <name type="common">Orbweaver spider</name>
    <name type="synonym">Epeira ventricosa</name>
    <dbReference type="NCBI Taxonomy" id="182803"/>
    <lineage>
        <taxon>Eukaryota</taxon>
        <taxon>Metazoa</taxon>
        <taxon>Ecdysozoa</taxon>
        <taxon>Arthropoda</taxon>
        <taxon>Chelicerata</taxon>
        <taxon>Arachnida</taxon>
        <taxon>Araneae</taxon>
        <taxon>Araneomorphae</taxon>
        <taxon>Entelegynae</taxon>
        <taxon>Araneoidea</taxon>
        <taxon>Araneidae</taxon>
        <taxon>Araneus</taxon>
    </lineage>
</organism>
<dbReference type="Proteomes" id="UP000499080">
    <property type="component" value="Unassembled WGS sequence"/>
</dbReference>
<sequence>MHGQCPMGIESWCRYQRAVSNGIKYQDETQGLPKNIMKIVKPVYMQLYDRELLKRFLDGKTQNANEAFNGLIWRYIPKETFDELNILKLGINMAAIQFNKGFNGF</sequence>
<reference evidence="1 2" key="1">
    <citation type="journal article" date="2019" name="Sci. Rep.">
        <title>Orb-weaving spider Araneus ventricosus genome elucidates the spidroin gene catalogue.</title>
        <authorList>
            <person name="Kono N."/>
            <person name="Nakamura H."/>
            <person name="Ohtoshi R."/>
            <person name="Moran D.A.P."/>
            <person name="Shinohara A."/>
            <person name="Yoshida Y."/>
            <person name="Fujiwara M."/>
            <person name="Mori M."/>
            <person name="Tomita M."/>
            <person name="Arakawa K."/>
        </authorList>
    </citation>
    <scope>NUCLEOTIDE SEQUENCE [LARGE SCALE GENOMIC DNA]</scope>
</reference>
<evidence type="ECO:0000313" key="2">
    <source>
        <dbReference type="Proteomes" id="UP000499080"/>
    </source>
</evidence>
<gene>
    <name evidence="1" type="ORF">AVEN_113475_1</name>
</gene>
<dbReference type="OrthoDB" id="6426807at2759"/>
<dbReference type="AlphaFoldDB" id="A0A4Y2KNH9"/>
<protein>
    <submittedName>
        <fullName evidence="1">Uncharacterized protein</fullName>
    </submittedName>
</protein>
<dbReference type="EMBL" id="BGPR01004754">
    <property type="protein sequence ID" value="GBN02993.1"/>
    <property type="molecule type" value="Genomic_DNA"/>
</dbReference>
<name>A0A4Y2KNH9_ARAVE</name>
<proteinExistence type="predicted"/>
<keyword evidence="2" id="KW-1185">Reference proteome</keyword>
<evidence type="ECO:0000313" key="1">
    <source>
        <dbReference type="EMBL" id="GBN02993.1"/>
    </source>
</evidence>
<accession>A0A4Y2KNH9</accession>